<reference evidence="2" key="1">
    <citation type="submission" date="2020-10" db="EMBL/GenBank/DDBJ databases">
        <title>Complete genome sequence of Bacillus velezensis NST6.</title>
        <authorList>
            <person name="Choi J."/>
        </authorList>
    </citation>
    <scope>NUCLEOTIDE SEQUENCE [LARGE SCALE GENOMIC DNA]</scope>
    <source>
        <strain evidence="2">NST6</strain>
    </source>
</reference>
<dbReference type="Pfam" id="PF14175">
    <property type="entry name" value="YaaC"/>
    <property type="match status" value="1"/>
</dbReference>
<proteinExistence type="predicted"/>
<dbReference type="InterPro" id="IPR026988">
    <property type="entry name" value="YaaC-like"/>
</dbReference>
<dbReference type="Proteomes" id="UP000587477">
    <property type="component" value="Chromosome"/>
</dbReference>
<name>A0A7W4LYG1_BACVE</name>
<dbReference type="EMBL" id="CP063687">
    <property type="protein sequence ID" value="QOY26673.1"/>
    <property type="molecule type" value="Genomic_DNA"/>
</dbReference>
<evidence type="ECO:0008006" key="3">
    <source>
        <dbReference type="Google" id="ProtNLM"/>
    </source>
</evidence>
<dbReference type="AlphaFoldDB" id="A0A7W4LYG1"/>
<protein>
    <recommendedName>
        <fullName evidence="3">YaaC family protein</fullName>
    </recommendedName>
</protein>
<evidence type="ECO:0000313" key="1">
    <source>
        <dbReference type="EMBL" id="QOY26673.1"/>
    </source>
</evidence>
<accession>A0A7W4LYG1</accession>
<organism evidence="1 2">
    <name type="scientific">Bacillus velezensis</name>
    <dbReference type="NCBI Taxonomy" id="492670"/>
    <lineage>
        <taxon>Bacteria</taxon>
        <taxon>Bacillati</taxon>
        <taxon>Bacillota</taxon>
        <taxon>Bacilli</taxon>
        <taxon>Bacillales</taxon>
        <taxon>Bacillaceae</taxon>
        <taxon>Bacillus</taxon>
        <taxon>Bacillus amyloliquefaciens group</taxon>
    </lineage>
</organism>
<evidence type="ECO:0000313" key="2">
    <source>
        <dbReference type="Proteomes" id="UP000587477"/>
    </source>
</evidence>
<gene>
    <name evidence="1" type="ORF">BACVE_001675</name>
</gene>
<sequence>MKYLDKGKGLKIRMRDHEWKELSLFYSVESSQKFLNKVYTESGMEEPKRYAFKNSERFIFFIKHAESFYKQASLSPLEIKPILLFYGMSQLLKACLLTTDPSYPSHASVLAHGVTARKRKKQNYSFRDDEVKVQRNGLCIHVMKHLFGIAGLEEERYTMKKLLTAIPELHTVFYFQEKKNWLTRVELKDDLISVPEHAVIHYNMSDSRFAEYISHHLKWSFLRKDHNHLVFEAEPIDREPWSSPNLLFHLEKNQYYIPSQRDHFLHLPEMIIHYLVLYNIGMIARYETEWWYELLTQHVSDDYVMIRRFLEVTERKFPYYVSNFLKQYL</sequence>